<reference evidence="3 4" key="1">
    <citation type="journal article" date="2019" name="Emerg. Microbes Infect.">
        <title>Comprehensive subspecies identification of 175 nontuberculous mycobacteria species based on 7547 genomic profiles.</title>
        <authorList>
            <person name="Matsumoto Y."/>
            <person name="Kinjo T."/>
            <person name="Motooka D."/>
            <person name="Nabeya D."/>
            <person name="Jung N."/>
            <person name="Uechi K."/>
            <person name="Horii T."/>
            <person name="Iida T."/>
            <person name="Fujita J."/>
            <person name="Nakamura S."/>
        </authorList>
    </citation>
    <scope>NUCLEOTIDE SEQUENCE [LARGE SCALE GENOMIC DNA]</scope>
    <source>
        <strain evidence="3 4">JCM 12272</strain>
    </source>
</reference>
<feature type="domain" description="UspA" evidence="2">
    <location>
        <begin position="165"/>
        <end position="301"/>
    </location>
</feature>
<protein>
    <submittedName>
        <fullName evidence="3">Universal stress protein</fullName>
    </submittedName>
</protein>
<sequence length="303" mass="31956">MSPQQKPLGIVVGVDGSPSSTAAVEWAARDAEMRNVRLTLVHVVPPVVAGGGFWPETPAPGGLAELQEGEARQVIEDGLKTALEASSPDRAEQVHSEVRNAQIVPTLIELSKDADLLVLGCRGQGALARALLGSVSSALVHHAHCPVAVIHDEDPAQSHSPEAPVVVGVDGSPASELATEIAFDEASRRGVELVAVHAWSDMGPLNFGTPGRAPIEWANVKEQEEEVLGQRLAGWLEQYPDVPVRRVVVSDRPAPRLLEQAENAQLLVVGSHGRGGFTGMLLGSVSRTVVNSAQIPVIIARKP</sequence>
<keyword evidence="4" id="KW-1185">Reference proteome</keyword>
<comment type="similarity">
    <text evidence="1">Belongs to the universal stress protein A family.</text>
</comment>
<dbReference type="CDD" id="cd23944">
    <property type="entry name" value="USP_Rv2623_repeat1"/>
    <property type="match status" value="1"/>
</dbReference>
<feature type="domain" description="UspA" evidence="2">
    <location>
        <begin position="10"/>
        <end position="151"/>
    </location>
</feature>
<dbReference type="RefSeq" id="WP_163661286.1">
    <property type="nucleotide sequence ID" value="NZ_AP022565.1"/>
</dbReference>
<dbReference type="SUPFAM" id="SSF52402">
    <property type="entry name" value="Adenine nucleotide alpha hydrolases-like"/>
    <property type="match status" value="2"/>
</dbReference>
<dbReference type="PANTHER" id="PTHR46268:SF6">
    <property type="entry name" value="UNIVERSAL STRESS PROTEIN UP12"/>
    <property type="match status" value="1"/>
</dbReference>
<dbReference type="Proteomes" id="UP000466906">
    <property type="component" value="Chromosome"/>
</dbReference>
<dbReference type="InterPro" id="IPR006015">
    <property type="entry name" value="Universal_stress_UspA"/>
</dbReference>
<evidence type="ECO:0000313" key="3">
    <source>
        <dbReference type="EMBL" id="BBX25682.1"/>
    </source>
</evidence>
<dbReference type="EMBL" id="AP022565">
    <property type="protein sequence ID" value="BBX25682.1"/>
    <property type="molecule type" value="Genomic_DNA"/>
</dbReference>
<evidence type="ECO:0000256" key="1">
    <source>
        <dbReference type="ARBA" id="ARBA00008791"/>
    </source>
</evidence>
<gene>
    <name evidence="3" type="ORF">MALV_08070</name>
</gene>
<dbReference type="Pfam" id="PF00582">
    <property type="entry name" value="Usp"/>
    <property type="match status" value="2"/>
</dbReference>
<evidence type="ECO:0000259" key="2">
    <source>
        <dbReference type="Pfam" id="PF00582"/>
    </source>
</evidence>
<evidence type="ECO:0000313" key="4">
    <source>
        <dbReference type="Proteomes" id="UP000466906"/>
    </source>
</evidence>
<dbReference type="AlphaFoldDB" id="A0A6N4UQI5"/>
<organism evidence="3 4">
    <name type="scientific">Mycolicibacterium alvei</name>
    <dbReference type="NCBI Taxonomy" id="67081"/>
    <lineage>
        <taxon>Bacteria</taxon>
        <taxon>Bacillati</taxon>
        <taxon>Actinomycetota</taxon>
        <taxon>Actinomycetes</taxon>
        <taxon>Mycobacteriales</taxon>
        <taxon>Mycobacteriaceae</taxon>
        <taxon>Mycolicibacterium</taxon>
    </lineage>
</organism>
<dbReference type="InterPro" id="IPR006016">
    <property type="entry name" value="UspA"/>
</dbReference>
<dbReference type="PANTHER" id="PTHR46268">
    <property type="entry name" value="STRESS RESPONSE PROTEIN NHAX"/>
    <property type="match status" value="1"/>
</dbReference>
<dbReference type="KEGG" id="malv:MALV_08070"/>
<dbReference type="InterPro" id="IPR014729">
    <property type="entry name" value="Rossmann-like_a/b/a_fold"/>
</dbReference>
<accession>A0A6N4UQI5</accession>
<dbReference type="Gene3D" id="3.40.50.620">
    <property type="entry name" value="HUPs"/>
    <property type="match status" value="2"/>
</dbReference>
<name>A0A6N4UQI5_9MYCO</name>
<dbReference type="PRINTS" id="PR01438">
    <property type="entry name" value="UNVRSLSTRESS"/>
</dbReference>
<proteinExistence type="inferred from homology"/>